<dbReference type="Proteomes" id="UP000605846">
    <property type="component" value="Unassembled WGS sequence"/>
</dbReference>
<evidence type="ECO:0000313" key="2">
    <source>
        <dbReference type="Proteomes" id="UP000605846"/>
    </source>
</evidence>
<sequence>MSFSLLPTELIVIILKDIATCEERGLFDLLSAAMVCQTWYAAGVSLISPDELIYSVNHTNAQRVYPHRQRLAGLLEESKRLGLVFHRMIHMFRIDLLSFKENEKLSVRSPSPVLRLASSCPNIESLEIMYDAQFASMPTLVVDHLQSLANAIQCKNIRELVLTNRGSPSRCPCCIGRGWDHLLCDLIERLPLQRLTLHQVIPSQAVLKRLCRNIELDHLILYRSIIEMPSRPGRAIATSLTYIPRCLLRRIRTLEVYENLEHPSAQPPVFRYLYEVADRLESLECFVFEYLGSLTAETTSQCMQGLVLLAERQSGSLRKMVLRNIPGITQETLNLLLWHVDCVKVDSKLYNKHIVEVKS</sequence>
<comment type="caution">
    <text evidence="1">The sequence shown here is derived from an EMBL/GenBank/DDBJ whole genome shotgun (WGS) entry which is preliminary data.</text>
</comment>
<evidence type="ECO:0008006" key="3">
    <source>
        <dbReference type="Google" id="ProtNLM"/>
    </source>
</evidence>
<proteinExistence type="predicted"/>
<evidence type="ECO:0000313" key="1">
    <source>
        <dbReference type="EMBL" id="KAF7723551.1"/>
    </source>
</evidence>
<gene>
    <name evidence="1" type="ORF">EC973_001840</name>
</gene>
<dbReference type="OrthoDB" id="2280111at2759"/>
<organism evidence="1 2">
    <name type="scientific">Apophysomyces ossiformis</name>
    <dbReference type="NCBI Taxonomy" id="679940"/>
    <lineage>
        <taxon>Eukaryota</taxon>
        <taxon>Fungi</taxon>
        <taxon>Fungi incertae sedis</taxon>
        <taxon>Mucoromycota</taxon>
        <taxon>Mucoromycotina</taxon>
        <taxon>Mucoromycetes</taxon>
        <taxon>Mucorales</taxon>
        <taxon>Mucorineae</taxon>
        <taxon>Mucoraceae</taxon>
        <taxon>Apophysomyces</taxon>
    </lineage>
</organism>
<protein>
    <recommendedName>
        <fullName evidence="3">F-box domain-containing protein</fullName>
    </recommendedName>
</protein>
<accession>A0A8H7EN91</accession>
<dbReference type="EMBL" id="JABAYA010000147">
    <property type="protein sequence ID" value="KAF7723551.1"/>
    <property type="molecule type" value="Genomic_DNA"/>
</dbReference>
<dbReference type="AlphaFoldDB" id="A0A8H7EN91"/>
<name>A0A8H7EN91_9FUNG</name>
<reference evidence="1" key="1">
    <citation type="submission" date="2020-01" db="EMBL/GenBank/DDBJ databases">
        <title>Genome Sequencing of Three Apophysomyces-Like Fungal Strains Confirms a Novel Fungal Genus in the Mucoromycota with divergent Burkholderia-like Endosymbiotic Bacteria.</title>
        <authorList>
            <person name="Stajich J.E."/>
            <person name="Macias A.M."/>
            <person name="Carter-House D."/>
            <person name="Lovett B."/>
            <person name="Kasson L.R."/>
            <person name="Berry K."/>
            <person name="Grigoriev I."/>
            <person name="Chang Y."/>
            <person name="Spatafora J."/>
            <person name="Kasson M.T."/>
        </authorList>
    </citation>
    <scope>NUCLEOTIDE SEQUENCE</scope>
    <source>
        <strain evidence="1">NRRL A-21654</strain>
    </source>
</reference>
<keyword evidence="2" id="KW-1185">Reference proteome</keyword>